<evidence type="ECO:0000313" key="7">
    <source>
        <dbReference type="Proteomes" id="UP001652626"/>
    </source>
</evidence>
<evidence type="ECO:0000256" key="4">
    <source>
        <dbReference type="ARBA" id="ARBA00023157"/>
    </source>
</evidence>
<keyword evidence="5" id="KW-0732">Signal</keyword>
<evidence type="ECO:0000256" key="5">
    <source>
        <dbReference type="SAM" id="SignalP"/>
    </source>
</evidence>
<evidence type="ECO:0000256" key="2">
    <source>
        <dbReference type="ARBA" id="ARBA00022801"/>
    </source>
</evidence>
<dbReference type="InterPro" id="IPR009003">
    <property type="entry name" value="Peptidase_S1_PA"/>
</dbReference>
<dbReference type="Proteomes" id="UP001652626">
    <property type="component" value="Chromosome 5"/>
</dbReference>
<dbReference type="InterPro" id="IPR001254">
    <property type="entry name" value="Trypsin_dom"/>
</dbReference>
<dbReference type="PROSITE" id="PS50240">
    <property type="entry name" value="TRYPSIN_DOM"/>
    <property type="match status" value="1"/>
</dbReference>
<sequence>MKYGVYYLLFVLFLINFAQRCNCGHAKKSVEDNRDDDISDEIKEESLEIAGEAEVSNVTSCTRRKNSQMHEISKASENQFPFMVAIMSSRNEYVCAGSLISNGLILTTAQCTESISYVLVNTTSDRKNNNTISLHIIKNEKFPTYTGIHSVKDVAVIYTEKHNNTIASKIKVSNYTSTNTLGDIEALGFGLNVDVGHVRELQYVGLEARDVSGDKIKGYIDCIDTKVPTCFRDKGGPLIFNNELIGLVTTGQNECTNEIFPTYSINKRLVEALPAFTFKAWLDEKIAKNSEQAEELLEIYPKKPITRKSSIHVMTSGAELKKSTVMSILMLLCLKLD</sequence>
<keyword evidence="1" id="KW-0645">Protease</keyword>
<name>A0ABM4B0C7_VANTA</name>
<protein>
    <submittedName>
        <fullName evidence="8">Snake venom serine protease homolog 2-like</fullName>
    </submittedName>
</protein>
<dbReference type="SMART" id="SM00020">
    <property type="entry name" value="Tryp_SPc"/>
    <property type="match status" value="1"/>
</dbReference>
<reference evidence="8" key="1">
    <citation type="submission" date="2025-08" db="UniProtKB">
        <authorList>
            <consortium name="RefSeq"/>
        </authorList>
    </citation>
    <scope>IDENTIFICATION</scope>
    <source>
        <tissue evidence="8">Whole body</tissue>
    </source>
</reference>
<evidence type="ECO:0000259" key="6">
    <source>
        <dbReference type="PROSITE" id="PS50240"/>
    </source>
</evidence>
<feature type="domain" description="Peptidase S1" evidence="6">
    <location>
        <begin position="49"/>
        <end position="287"/>
    </location>
</feature>
<feature type="signal peptide" evidence="5">
    <location>
        <begin position="1"/>
        <end position="23"/>
    </location>
</feature>
<keyword evidence="3" id="KW-0720">Serine protease</keyword>
<dbReference type="Pfam" id="PF00089">
    <property type="entry name" value="Trypsin"/>
    <property type="match status" value="1"/>
</dbReference>
<organism evidence="7 8">
    <name type="scientific">Vanessa tameamea</name>
    <name type="common">Kamehameha butterfly</name>
    <dbReference type="NCBI Taxonomy" id="334116"/>
    <lineage>
        <taxon>Eukaryota</taxon>
        <taxon>Metazoa</taxon>
        <taxon>Ecdysozoa</taxon>
        <taxon>Arthropoda</taxon>
        <taxon>Hexapoda</taxon>
        <taxon>Insecta</taxon>
        <taxon>Pterygota</taxon>
        <taxon>Neoptera</taxon>
        <taxon>Endopterygota</taxon>
        <taxon>Lepidoptera</taxon>
        <taxon>Glossata</taxon>
        <taxon>Ditrysia</taxon>
        <taxon>Papilionoidea</taxon>
        <taxon>Nymphalidae</taxon>
        <taxon>Nymphalinae</taxon>
        <taxon>Vanessa</taxon>
    </lineage>
</organism>
<keyword evidence="4" id="KW-1015">Disulfide bond</keyword>
<dbReference type="SUPFAM" id="SSF50494">
    <property type="entry name" value="Trypsin-like serine proteases"/>
    <property type="match status" value="1"/>
</dbReference>
<dbReference type="PANTHER" id="PTHR24276:SF98">
    <property type="entry name" value="FI18310P1-RELATED"/>
    <property type="match status" value="1"/>
</dbReference>
<dbReference type="InterPro" id="IPR050430">
    <property type="entry name" value="Peptidase_S1"/>
</dbReference>
<evidence type="ECO:0000256" key="3">
    <source>
        <dbReference type="ARBA" id="ARBA00022825"/>
    </source>
</evidence>
<evidence type="ECO:0000313" key="8">
    <source>
        <dbReference type="RefSeq" id="XP_064077000.1"/>
    </source>
</evidence>
<keyword evidence="2" id="KW-0378">Hydrolase</keyword>
<gene>
    <name evidence="8" type="primary">LOC113392568</name>
</gene>
<dbReference type="Gene3D" id="2.40.10.10">
    <property type="entry name" value="Trypsin-like serine proteases"/>
    <property type="match status" value="2"/>
</dbReference>
<dbReference type="InterPro" id="IPR043504">
    <property type="entry name" value="Peptidase_S1_PA_chymotrypsin"/>
</dbReference>
<dbReference type="GeneID" id="113392568"/>
<keyword evidence="7" id="KW-1185">Reference proteome</keyword>
<dbReference type="RefSeq" id="XP_064077000.1">
    <property type="nucleotide sequence ID" value="XM_064220930.1"/>
</dbReference>
<proteinExistence type="predicted"/>
<accession>A0ABM4B0C7</accession>
<evidence type="ECO:0000256" key="1">
    <source>
        <dbReference type="ARBA" id="ARBA00022670"/>
    </source>
</evidence>
<feature type="chain" id="PRO_5046570174" evidence="5">
    <location>
        <begin position="24"/>
        <end position="337"/>
    </location>
</feature>
<dbReference type="PANTHER" id="PTHR24276">
    <property type="entry name" value="POLYSERASE-RELATED"/>
    <property type="match status" value="1"/>
</dbReference>